<keyword evidence="3" id="KW-1185">Reference proteome</keyword>
<keyword evidence="1" id="KW-0812">Transmembrane</keyword>
<proteinExistence type="predicted"/>
<gene>
    <name evidence="2" type="ORF">ACFPOU_05415</name>
</gene>
<dbReference type="Pfam" id="PF07254">
    <property type="entry name" value="Cpta_toxin"/>
    <property type="match status" value="1"/>
</dbReference>
<reference evidence="3" key="1">
    <citation type="journal article" date="2019" name="Int. J. Syst. Evol. Microbiol.">
        <title>The Global Catalogue of Microorganisms (GCM) 10K type strain sequencing project: providing services to taxonomists for standard genome sequencing and annotation.</title>
        <authorList>
            <consortium name="The Broad Institute Genomics Platform"/>
            <consortium name="The Broad Institute Genome Sequencing Center for Infectious Disease"/>
            <person name="Wu L."/>
            <person name="Ma J."/>
        </authorList>
    </citation>
    <scope>NUCLEOTIDE SEQUENCE [LARGE SCALE GENOMIC DNA]</scope>
    <source>
        <strain evidence="3">CCUG 38813</strain>
    </source>
</reference>
<dbReference type="InterPro" id="IPR009883">
    <property type="entry name" value="YgfX"/>
</dbReference>
<protein>
    <submittedName>
        <fullName evidence="2">Protein YgfX</fullName>
    </submittedName>
</protein>
<keyword evidence="1" id="KW-0472">Membrane</keyword>
<sequence>MSIAVSARVAPSRRLRAGLLSFALLQFAAAFSVGILLPERVAGAAFCAAFFLLAALCSLHGWAGATKTHRIDVSGTGAIGLTVQQEVGADPLASAATVVTLLPATLIWPSMLLLHLAEEGGARHIVPVLRDSLSPSEYRALRVAIGTLSGREERAATTIEIL</sequence>
<evidence type="ECO:0000256" key="1">
    <source>
        <dbReference type="SAM" id="Phobius"/>
    </source>
</evidence>
<comment type="caution">
    <text evidence="2">The sequence shown here is derived from an EMBL/GenBank/DDBJ whole genome shotgun (WGS) entry which is preliminary data.</text>
</comment>
<name>A0ABW0PD47_9BURK</name>
<evidence type="ECO:0000313" key="3">
    <source>
        <dbReference type="Proteomes" id="UP001596031"/>
    </source>
</evidence>
<keyword evidence="1" id="KW-1133">Transmembrane helix</keyword>
<accession>A0ABW0PD47</accession>
<dbReference type="Proteomes" id="UP001596031">
    <property type="component" value="Unassembled WGS sequence"/>
</dbReference>
<dbReference type="RefSeq" id="WP_379717981.1">
    <property type="nucleotide sequence ID" value="NZ_JBHSMS010000021.1"/>
</dbReference>
<dbReference type="EMBL" id="JBHSMS010000021">
    <property type="protein sequence ID" value="MFC5510561.1"/>
    <property type="molecule type" value="Genomic_DNA"/>
</dbReference>
<evidence type="ECO:0000313" key="2">
    <source>
        <dbReference type="EMBL" id="MFC5510561.1"/>
    </source>
</evidence>
<organism evidence="2 3">
    <name type="scientific">Massilia jejuensis</name>
    <dbReference type="NCBI Taxonomy" id="648894"/>
    <lineage>
        <taxon>Bacteria</taxon>
        <taxon>Pseudomonadati</taxon>
        <taxon>Pseudomonadota</taxon>
        <taxon>Betaproteobacteria</taxon>
        <taxon>Burkholderiales</taxon>
        <taxon>Oxalobacteraceae</taxon>
        <taxon>Telluria group</taxon>
        <taxon>Massilia</taxon>
    </lineage>
</organism>
<feature type="transmembrane region" description="Helical" evidence="1">
    <location>
        <begin position="42"/>
        <end position="62"/>
    </location>
</feature>